<dbReference type="Proteomes" id="UP000799755">
    <property type="component" value="Unassembled WGS sequence"/>
</dbReference>
<protein>
    <submittedName>
        <fullName evidence="1">Uncharacterized protein</fullName>
    </submittedName>
</protein>
<comment type="caution">
    <text evidence="1">The sequence shown here is derived from an EMBL/GenBank/DDBJ whole genome shotgun (WGS) entry which is preliminary data.</text>
</comment>
<name>A0ACB6R453_9PLEO</name>
<evidence type="ECO:0000313" key="1">
    <source>
        <dbReference type="EMBL" id="KAF2474039.1"/>
    </source>
</evidence>
<accession>A0ACB6R453</accession>
<gene>
    <name evidence="1" type="ORF">BDR25DRAFT_340666</name>
</gene>
<evidence type="ECO:0000313" key="2">
    <source>
        <dbReference type="Proteomes" id="UP000799755"/>
    </source>
</evidence>
<sequence length="272" mass="30990">MPANEFFKNYTFGSRKSRDDGIQNLKISDSTSPCLVSYPRPSEWRAMKRSQELILPILPGHFRFQGLPGEIKNQIYRELLLTNIPLQLIQSHPVWPDLHDPGYKLHPTILRANRQIHQEAASVLYGENTFYVHVGTSATLARDQMSWSSFGSEKALAPSIKSYMPLLRRITVYSWVSGTVRTRLEICNLFQIIGVNLRYLTLFALKFPDVETMELNARAGGRWLVKREGKELATKFVWFPPQEIPHLSLGTWLVKEDERVTGVGLLPGLGAI</sequence>
<proteinExistence type="predicted"/>
<organism evidence="1 2">
    <name type="scientific">Lindgomyces ingoldianus</name>
    <dbReference type="NCBI Taxonomy" id="673940"/>
    <lineage>
        <taxon>Eukaryota</taxon>
        <taxon>Fungi</taxon>
        <taxon>Dikarya</taxon>
        <taxon>Ascomycota</taxon>
        <taxon>Pezizomycotina</taxon>
        <taxon>Dothideomycetes</taxon>
        <taxon>Pleosporomycetidae</taxon>
        <taxon>Pleosporales</taxon>
        <taxon>Lindgomycetaceae</taxon>
        <taxon>Lindgomyces</taxon>
    </lineage>
</organism>
<dbReference type="EMBL" id="MU003498">
    <property type="protein sequence ID" value="KAF2474039.1"/>
    <property type="molecule type" value="Genomic_DNA"/>
</dbReference>
<reference evidence="1" key="1">
    <citation type="journal article" date="2020" name="Stud. Mycol.">
        <title>101 Dothideomycetes genomes: a test case for predicting lifestyles and emergence of pathogens.</title>
        <authorList>
            <person name="Haridas S."/>
            <person name="Albert R."/>
            <person name="Binder M."/>
            <person name="Bloem J."/>
            <person name="Labutti K."/>
            <person name="Salamov A."/>
            <person name="Andreopoulos B."/>
            <person name="Baker S."/>
            <person name="Barry K."/>
            <person name="Bills G."/>
            <person name="Bluhm B."/>
            <person name="Cannon C."/>
            <person name="Castanera R."/>
            <person name="Culley D."/>
            <person name="Daum C."/>
            <person name="Ezra D."/>
            <person name="Gonzalez J."/>
            <person name="Henrissat B."/>
            <person name="Kuo A."/>
            <person name="Liang C."/>
            <person name="Lipzen A."/>
            <person name="Lutzoni F."/>
            <person name="Magnuson J."/>
            <person name="Mondo S."/>
            <person name="Nolan M."/>
            <person name="Ohm R."/>
            <person name="Pangilinan J."/>
            <person name="Park H.-J."/>
            <person name="Ramirez L."/>
            <person name="Alfaro M."/>
            <person name="Sun H."/>
            <person name="Tritt A."/>
            <person name="Yoshinaga Y."/>
            <person name="Zwiers L.-H."/>
            <person name="Turgeon B."/>
            <person name="Goodwin S."/>
            <person name="Spatafora J."/>
            <person name="Crous P."/>
            <person name="Grigoriev I."/>
        </authorList>
    </citation>
    <scope>NUCLEOTIDE SEQUENCE</scope>
    <source>
        <strain evidence="1">ATCC 200398</strain>
    </source>
</reference>
<keyword evidence="2" id="KW-1185">Reference proteome</keyword>